<comment type="similarity">
    <text evidence="1">Belongs to the LysR transcriptional regulatory family.</text>
</comment>
<dbReference type="PANTHER" id="PTHR30126">
    <property type="entry name" value="HTH-TYPE TRANSCRIPTIONAL REGULATOR"/>
    <property type="match status" value="1"/>
</dbReference>
<evidence type="ECO:0000256" key="3">
    <source>
        <dbReference type="ARBA" id="ARBA00023125"/>
    </source>
</evidence>
<dbReference type="GO" id="GO:0003700">
    <property type="term" value="F:DNA-binding transcription factor activity"/>
    <property type="evidence" value="ECO:0007669"/>
    <property type="project" value="InterPro"/>
</dbReference>
<dbReference type="Gene3D" id="1.10.10.10">
    <property type="entry name" value="Winged helix-like DNA-binding domain superfamily/Winged helix DNA-binding domain"/>
    <property type="match status" value="1"/>
</dbReference>
<evidence type="ECO:0000259" key="5">
    <source>
        <dbReference type="PROSITE" id="PS50931"/>
    </source>
</evidence>
<dbReference type="RefSeq" id="WP_102196176.1">
    <property type="nucleotide sequence ID" value="NZ_NIPR01000021.1"/>
</dbReference>
<keyword evidence="7" id="KW-1185">Reference proteome</keyword>
<evidence type="ECO:0000313" key="7">
    <source>
        <dbReference type="Proteomes" id="UP000235649"/>
    </source>
</evidence>
<dbReference type="Proteomes" id="UP000235649">
    <property type="component" value="Unassembled WGS sequence"/>
</dbReference>
<evidence type="ECO:0000256" key="2">
    <source>
        <dbReference type="ARBA" id="ARBA00023015"/>
    </source>
</evidence>
<dbReference type="SUPFAM" id="SSF53850">
    <property type="entry name" value="Periplasmic binding protein-like II"/>
    <property type="match status" value="1"/>
</dbReference>
<dbReference type="FunFam" id="1.10.10.10:FF:000001">
    <property type="entry name" value="LysR family transcriptional regulator"/>
    <property type="match status" value="1"/>
</dbReference>
<dbReference type="Gene3D" id="3.40.190.10">
    <property type="entry name" value="Periplasmic binding protein-like II"/>
    <property type="match status" value="2"/>
</dbReference>
<evidence type="ECO:0000313" key="6">
    <source>
        <dbReference type="EMBL" id="PMD70330.1"/>
    </source>
</evidence>
<dbReference type="InterPro" id="IPR036390">
    <property type="entry name" value="WH_DNA-bd_sf"/>
</dbReference>
<keyword evidence="4" id="KW-0804">Transcription</keyword>
<dbReference type="InterPro" id="IPR005119">
    <property type="entry name" value="LysR_subst-bd"/>
</dbReference>
<keyword evidence="2" id="KW-0805">Transcription regulation</keyword>
<organism evidence="6 7">
    <name type="scientific">Companilactobacillus nuruki</name>
    <dbReference type="NCBI Taxonomy" id="1993540"/>
    <lineage>
        <taxon>Bacteria</taxon>
        <taxon>Bacillati</taxon>
        <taxon>Bacillota</taxon>
        <taxon>Bacilli</taxon>
        <taxon>Lactobacillales</taxon>
        <taxon>Lactobacillaceae</taxon>
        <taxon>Companilactobacillus</taxon>
    </lineage>
</organism>
<dbReference type="PROSITE" id="PS50931">
    <property type="entry name" value="HTH_LYSR"/>
    <property type="match status" value="1"/>
</dbReference>
<accession>A0A2N7AU71</accession>
<feature type="domain" description="HTH lysR-type" evidence="5">
    <location>
        <begin position="1"/>
        <end position="58"/>
    </location>
</feature>
<comment type="caution">
    <text evidence="6">The sequence shown here is derived from an EMBL/GenBank/DDBJ whole genome shotgun (WGS) entry which is preliminary data.</text>
</comment>
<dbReference type="AlphaFoldDB" id="A0A2N7AU71"/>
<dbReference type="SUPFAM" id="SSF46785">
    <property type="entry name" value="Winged helix' DNA-binding domain"/>
    <property type="match status" value="1"/>
</dbReference>
<dbReference type="PANTHER" id="PTHR30126:SF96">
    <property type="entry name" value="TRANSCRIPTIONAL REGULATORY PROTEIN, LYSR FAMILY"/>
    <property type="match status" value="1"/>
</dbReference>
<dbReference type="InterPro" id="IPR000847">
    <property type="entry name" value="LysR_HTH_N"/>
</dbReference>
<dbReference type="Pfam" id="PF00126">
    <property type="entry name" value="HTH_1"/>
    <property type="match status" value="1"/>
</dbReference>
<gene>
    <name evidence="6" type="ORF">CBP76_06780</name>
</gene>
<proteinExistence type="inferred from homology"/>
<evidence type="ECO:0000256" key="1">
    <source>
        <dbReference type="ARBA" id="ARBA00009437"/>
    </source>
</evidence>
<reference evidence="6 7" key="1">
    <citation type="submission" date="2017-05" db="EMBL/GenBank/DDBJ databases">
        <title>Lactobacillus nurukis nov., sp. nov., isolated from nuruk.</title>
        <authorList>
            <person name="Kim S.-J."/>
        </authorList>
    </citation>
    <scope>NUCLEOTIDE SEQUENCE [LARGE SCALE GENOMIC DNA]</scope>
    <source>
        <strain evidence="6 7">SYF10-1a</strain>
    </source>
</reference>
<sequence>MIIEKLEYFYVIAKYNSLSKAAEELHVSISSLSTALKSLENELGYPLFNRIGRRLQLNKQGQSILPSISKIMIEAQKIQLPLCDSITNPTIKVGTSSSSFIFKYQQSTPCYNQTIPRFSYDSTLTLFNQLLQHDLDFVISSSIVDSSEFDQQLLTTLDFKIAISRKQVPSNEQVFSTQELNEFSFLLMSDHPSHCETTHRIADLLKIKPHYVYCPDSLGLYKLIDSGQGVALLTSLEQELLDTHSVEFFPLPIPYTINFYLYQSSQWPLSFQALEVKKQLLSLFCNQN</sequence>
<dbReference type="EMBL" id="NIPR01000021">
    <property type="protein sequence ID" value="PMD70330.1"/>
    <property type="molecule type" value="Genomic_DNA"/>
</dbReference>
<dbReference type="GO" id="GO:0003677">
    <property type="term" value="F:DNA binding"/>
    <property type="evidence" value="ECO:0007669"/>
    <property type="project" value="UniProtKB-KW"/>
</dbReference>
<dbReference type="OrthoDB" id="63123at2"/>
<keyword evidence="3" id="KW-0238">DNA-binding</keyword>
<evidence type="ECO:0000256" key="4">
    <source>
        <dbReference type="ARBA" id="ARBA00023163"/>
    </source>
</evidence>
<name>A0A2N7AU71_9LACO</name>
<dbReference type="Pfam" id="PF03466">
    <property type="entry name" value="LysR_substrate"/>
    <property type="match status" value="1"/>
</dbReference>
<dbReference type="InterPro" id="IPR036388">
    <property type="entry name" value="WH-like_DNA-bd_sf"/>
</dbReference>
<dbReference type="PRINTS" id="PR00039">
    <property type="entry name" value="HTHLYSR"/>
</dbReference>
<protein>
    <recommendedName>
        <fullName evidence="5">HTH lysR-type domain-containing protein</fullName>
    </recommendedName>
</protein>